<evidence type="ECO:0000313" key="2">
    <source>
        <dbReference type="EMBL" id="KAG2224686.1"/>
    </source>
</evidence>
<evidence type="ECO:0000313" key="3">
    <source>
        <dbReference type="Proteomes" id="UP000646827"/>
    </source>
</evidence>
<proteinExistence type="predicted"/>
<comment type="caution">
    <text evidence="2">The sequence shown here is derived from an EMBL/GenBank/DDBJ whole genome shotgun (WGS) entry which is preliminary data.</text>
</comment>
<accession>A0A8H7SAM8</accession>
<dbReference type="OrthoDB" id="2294537at2759"/>
<sequence length="222" mass="25813">MDVPFIIADDVFKFREVMNEGRREAVEGAHVEIRRSTYRLYLVDVKKLKYFMDIVNLAMFVEIARKVTNIVIIWKVVINAVLDERNDWLDSQKESPQAELTGSDDESLSWERGVRANLEEFVPCHLESLYEHAQETEIAPQDSSQATEIQSAGEPSRVVHQAEEVQRTEWPPLDLHDQNVPFHRFLVVDLSPWESEFRTEIIDDRTCLVITHQNRPYPPPSP</sequence>
<organism evidence="2 3">
    <name type="scientific">Circinella minor</name>
    <dbReference type="NCBI Taxonomy" id="1195481"/>
    <lineage>
        <taxon>Eukaryota</taxon>
        <taxon>Fungi</taxon>
        <taxon>Fungi incertae sedis</taxon>
        <taxon>Mucoromycota</taxon>
        <taxon>Mucoromycotina</taxon>
        <taxon>Mucoromycetes</taxon>
        <taxon>Mucorales</taxon>
        <taxon>Lichtheimiaceae</taxon>
        <taxon>Circinella</taxon>
    </lineage>
</organism>
<gene>
    <name evidence="2" type="ORF">INT45_007931</name>
</gene>
<dbReference type="Proteomes" id="UP000646827">
    <property type="component" value="Unassembled WGS sequence"/>
</dbReference>
<name>A0A8H7SAM8_9FUNG</name>
<keyword evidence="3" id="KW-1185">Reference proteome</keyword>
<protein>
    <submittedName>
        <fullName evidence="2">Uncharacterized protein</fullName>
    </submittedName>
</protein>
<evidence type="ECO:0000256" key="1">
    <source>
        <dbReference type="SAM" id="MobiDB-lite"/>
    </source>
</evidence>
<dbReference type="AlphaFoldDB" id="A0A8H7SAM8"/>
<dbReference type="EMBL" id="JAEPRB010000039">
    <property type="protein sequence ID" value="KAG2224686.1"/>
    <property type="molecule type" value="Genomic_DNA"/>
</dbReference>
<reference evidence="2 3" key="1">
    <citation type="submission" date="2020-12" db="EMBL/GenBank/DDBJ databases">
        <title>Metabolic potential, ecology and presence of endohyphal bacteria is reflected in genomic diversity of Mucoromycotina.</title>
        <authorList>
            <person name="Muszewska A."/>
            <person name="Okrasinska A."/>
            <person name="Steczkiewicz K."/>
            <person name="Drgas O."/>
            <person name="Orlowska M."/>
            <person name="Perlinska-Lenart U."/>
            <person name="Aleksandrzak-Piekarczyk T."/>
            <person name="Szatraj K."/>
            <person name="Zielenkiewicz U."/>
            <person name="Pilsyk S."/>
            <person name="Malc E."/>
            <person name="Mieczkowski P."/>
            <person name="Kruszewska J.S."/>
            <person name="Biernat P."/>
            <person name="Pawlowska J."/>
        </authorList>
    </citation>
    <scope>NUCLEOTIDE SEQUENCE [LARGE SCALE GENOMIC DNA]</scope>
    <source>
        <strain evidence="2 3">CBS 142.35</strain>
    </source>
</reference>
<feature type="region of interest" description="Disordered" evidence="1">
    <location>
        <begin position="137"/>
        <end position="165"/>
    </location>
</feature>
<feature type="compositionally biased region" description="Polar residues" evidence="1">
    <location>
        <begin position="141"/>
        <end position="150"/>
    </location>
</feature>